<comment type="caution">
    <text evidence="2">The sequence shown here is derived from an EMBL/GenBank/DDBJ whole genome shotgun (WGS) entry which is preliminary data.</text>
</comment>
<dbReference type="InterPro" id="IPR046336">
    <property type="entry name" value="Lon_prtase_N_sf"/>
</dbReference>
<sequence length="223" mass="24285">MVMNPVYRAPSDCPAVIPLFPLSGALLLPRGQMPLNVFEPRYLAMVDDALAGRRVIGMIQPDADVPGSASVPKLYSVGCAGRITQLAETGDGRYLITLSGIARFRVAEELSVLTPYRQARVDYRPFATDFTARAGEEAVDREGVIRALRDFAKANDLRIDWQGIDEAPNEALVNALSMMSPFGAREKQALLEAPDLKSRAEVLIAITQLELARETGGPETTLQ</sequence>
<feature type="domain" description="Lon N-terminal" evidence="1">
    <location>
        <begin position="17"/>
        <end position="211"/>
    </location>
</feature>
<dbReference type="RefSeq" id="WP_283740937.1">
    <property type="nucleotide sequence ID" value="NZ_JASJEV010000006.1"/>
</dbReference>
<evidence type="ECO:0000259" key="1">
    <source>
        <dbReference type="PROSITE" id="PS51787"/>
    </source>
</evidence>
<dbReference type="InterPro" id="IPR015947">
    <property type="entry name" value="PUA-like_sf"/>
</dbReference>
<dbReference type="PANTHER" id="PTHR46732:SF8">
    <property type="entry name" value="ATP-DEPENDENT PROTEASE LA (LON) DOMAIN PROTEIN"/>
    <property type="match status" value="1"/>
</dbReference>
<evidence type="ECO:0000313" key="3">
    <source>
        <dbReference type="Proteomes" id="UP001321492"/>
    </source>
</evidence>
<reference evidence="2 3" key="1">
    <citation type="submission" date="2023-05" db="EMBL/GenBank/DDBJ databases">
        <title>Chelatococcus sp. nov., a moderately thermophilic bacterium isolated from hot spring microbial mat.</title>
        <authorList>
            <person name="Hu C.-J."/>
            <person name="Li W.-J."/>
        </authorList>
    </citation>
    <scope>NUCLEOTIDE SEQUENCE [LARGE SCALE GENOMIC DNA]</scope>
    <source>
        <strain evidence="2 3">SYSU G07232</strain>
    </source>
</reference>
<dbReference type="InterPro" id="IPR003111">
    <property type="entry name" value="Lon_prtase_N"/>
</dbReference>
<organism evidence="2 3">
    <name type="scientific">Chelatococcus albus</name>
    <dbReference type="NCBI Taxonomy" id="3047466"/>
    <lineage>
        <taxon>Bacteria</taxon>
        <taxon>Pseudomonadati</taxon>
        <taxon>Pseudomonadota</taxon>
        <taxon>Alphaproteobacteria</taxon>
        <taxon>Hyphomicrobiales</taxon>
        <taxon>Chelatococcaceae</taxon>
        <taxon>Chelatococcus</taxon>
    </lineage>
</organism>
<dbReference type="SUPFAM" id="SSF88697">
    <property type="entry name" value="PUA domain-like"/>
    <property type="match status" value="1"/>
</dbReference>
<dbReference type="EMBL" id="JASJEV010000006">
    <property type="protein sequence ID" value="MDJ1158679.1"/>
    <property type="molecule type" value="Genomic_DNA"/>
</dbReference>
<dbReference type="Pfam" id="PF02190">
    <property type="entry name" value="LON_substr_bdg"/>
    <property type="match status" value="1"/>
</dbReference>
<gene>
    <name evidence="2" type="ORF">QNA08_10580</name>
</gene>
<dbReference type="PANTHER" id="PTHR46732">
    <property type="entry name" value="ATP-DEPENDENT PROTEASE LA (LON) DOMAIN PROTEIN"/>
    <property type="match status" value="1"/>
</dbReference>
<protein>
    <submittedName>
        <fullName evidence="2">LON peptidase substrate-binding domain-containing protein</fullName>
    </submittedName>
</protein>
<dbReference type="Proteomes" id="UP001321492">
    <property type="component" value="Unassembled WGS sequence"/>
</dbReference>
<dbReference type="PROSITE" id="PS51787">
    <property type="entry name" value="LON_N"/>
    <property type="match status" value="1"/>
</dbReference>
<keyword evidence="3" id="KW-1185">Reference proteome</keyword>
<dbReference type="SMART" id="SM00464">
    <property type="entry name" value="LON"/>
    <property type="match status" value="1"/>
</dbReference>
<evidence type="ECO:0000313" key="2">
    <source>
        <dbReference type="EMBL" id="MDJ1158679.1"/>
    </source>
</evidence>
<accession>A0ABT7AIQ8</accession>
<name>A0ABT7AIQ8_9HYPH</name>
<dbReference type="Gene3D" id="2.30.130.40">
    <property type="entry name" value="LON domain-like"/>
    <property type="match status" value="1"/>
</dbReference>
<proteinExistence type="predicted"/>